<name>A0A0E1VVS5_BURPE</name>
<dbReference type="GeneID" id="93063878"/>
<reference evidence="1" key="1">
    <citation type="submission" date="2009-05" db="EMBL/GenBank/DDBJ databases">
        <authorList>
            <person name="Harkins D.M."/>
            <person name="DeShazer D."/>
            <person name="Woods D.E."/>
            <person name="Brinkac L.M."/>
            <person name="Brown K.A."/>
            <person name="Hung G.C."/>
            <person name="Tuanyok A."/>
            <person name="Zhang B."/>
            <person name="Nierman W.C."/>
        </authorList>
    </citation>
    <scope>NUCLEOTIDE SEQUENCE [LARGE SCALE GENOMIC DNA]</scope>
    <source>
        <strain evidence="1">1710a</strain>
    </source>
</reference>
<organism evidence="1">
    <name type="scientific">Burkholderia pseudomallei 1710a</name>
    <dbReference type="NCBI Taxonomy" id="320371"/>
    <lineage>
        <taxon>Bacteria</taxon>
        <taxon>Pseudomonadati</taxon>
        <taxon>Pseudomonadota</taxon>
        <taxon>Betaproteobacteria</taxon>
        <taxon>Burkholderiales</taxon>
        <taxon>Burkholderiaceae</taxon>
        <taxon>Burkholderia</taxon>
        <taxon>pseudomallei group</taxon>
    </lineage>
</organism>
<dbReference type="HOGENOM" id="CLU_2521231_0_0_4"/>
<dbReference type="Proteomes" id="UP000001812">
    <property type="component" value="Chromosome II"/>
</dbReference>
<evidence type="ECO:0000313" key="1">
    <source>
        <dbReference type="EMBL" id="EET04978.1"/>
    </source>
</evidence>
<dbReference type="EMBL" id="CM000833">
    <property type="protein sequence ID" value="EET04978.1"/>
    <property type="molecule type" value="Genomic_DNA"/>
</dbReference>
<gene>
    <name evidence="1" type="ORF">BURPS1710A_A1554</name>
</gene>
<protein>
    <submittedName>
        <fullName evidence="1">Uncharacterized protein</fullName>
    </submittedName>
</protein>
<dbReference type="AlphaFoldDB" id="A0A0E1VVS5"/>
<accession>A0A0E1VVS5</accession>
<dbReference type="RefSeq" id="WP_004525206.1">
    <property type="nucleotide sequence ID" value="NZ_CM000833.1"/>
</dbReference>
<sequence length="93" mass="10416">MNAPDRIGKLSRSNRRVGKIDRLRGDYPNMLISGQCFHINEGRGRPSGSLFRLMGCRRAECRCAPCVERGAARRALPSFGVRPFVNTFGMRSC</sequence>
<proteinExistence type="predicted"/>